<dbReference type="InterPro" id="IPR001789">
    <property type="entry name" value="Sig_transdc_resp-reg_receiver"/>
</dbReference>
<proteinExistence type="predicted"/>
<dbReference type="SMART" id="SM00342">
    <property type="entry name" value="HTH_ARAC"/>
    <property type="match status" value="1"/>
</dbReference>
<evidence type="ECO:0000256" key="4">
    <source>
        <dbReference type="PROSITE-ProRule" id="PRU00169"/>
    </source>
</evidence>
<gene>
    <name evidence="7" type="ORF">M5X19_09710</name>
</gene>
<dbReference type="PROSITE" id="PS00041">
    <property type="entry name" value="HTH_ARAC_FAMILY_1"/>
    <property type="match status" value="1"/>
</dbReference>
<dbReference type="SMART" id="SM00448">
    <property type="entry name" value="REC"/>
    <property type="match status" value="1"/>
</dbReference>
<feature type="domain" description="Response regulatory" evidence="6">
    <location>
        <begin position="3"/>
        <end position="120"/>
    </location>
</feature>
<accession>A0ABT4GAE7</accession>
<organism evidence="7 8">
    <name type="scientific">Paenibacillus alginolyticus</name>
    <dbReference type="NCBI Taxonomy" id="59839"/>
    <lineage>
        <taxon>Bacteria</taxon>
        <taxon>Bacillati</taxon>
        <taxon>Bacillota</taxon>
        <taxon>Bacilli</taxon>
        <taxon>Bacillales</taxon>
        <taxon>Paenibacillaceae</taxon>
        <taxon>Paenibacillus</taxon>
    </lineage>
</organism>
<dbReference type="InterPro" id="IPR011006">
    <property type="entry name" value="CheY-like_superfamily"/>
</dbReference>
<dbReference type="SUPFAM" id="SSF52172">
    <property type="entry name" value="CheY-like"/>
    <property type="match status" value="1"/>
</dbReference>
<dbReference type="PROSITE" id="PS50110">
    <property type="entry name" value="RESPONSE_REGULATORY"/>
    <property type="match status" value="1"/>
</dbReference>
<dbReference type="PANTHER" id="PTHR43280">
    <property type="entry name" value="ARAC-FAMILY TRANSCRIPTIONAL REGULATOR"/>
    <property type="match status" value="1"/>
</dbReference>
<evidence type="ECO:0000256" key="1">
    <source>
        <dbReference type="ARBA" id="ARBA00023015"/>
    </source>
</evidence>
<comment type="caution">
    <text evidence="7">The sequence shown here is derived from an EMBL/GenBank/DDBJ whole genome shotgun (WGS) entry which is preliminary data.</text>
</comment>
<evidence type="ECO:0000259" key="6">
    <source>
        <dbReference type="PROSITE" id="PS50110"/>
    </source>
</evidence>
<dbReference type="Pfam" id="PF12833">
    <property type="entry name" value="HTH_18"/>
    <property type="match status" value="1"/>
</dbReference>
<name>A0ABT4GAE7_9BACL</name>
<keyword evidence="2" id="KW-0238">DNA-binding</keyword>
<keyword evidence="1" id="KW-0805">Transcription regulation</keyword>
<keyword evidence="3" id="KW-0804">Transcription</keyword>
<dbReference type="InterPro" id="IPR009057">
    <property type="entry name" value="Homeodomain-like_sf"/>
</dbReference>
<dbReference type="InterPro" id="IPR018060">
    <property type="entry name" value="HTH_AraC"/>
</dbReference>
<feature type="domain" description="HTH araC/xylS-type" evidence="5">
    <location>
        <begin position="433"/>
        <end position="532"/>
    </location>
</feature>
<evidence type="ECO:0000256" key="3">
    <source>
        <dbReference type="ARBA" id="ARBA00023163"/>
    </source>
</evidence>
<dbReference type="EMBL" id="JAMDMX010000028">
    <property type="protein sequence ID" value="MCY9693166.1"/>
    <property type="molecule type" value="Genomic_DNA"/>
</dbReference>
<protein>
    <submittedName>
        <fullName evidence="7">Response regulator</fullName>
    </submittedName>
</protein>
<keyword evidence="4" id="KW-0597">Phosphoprotein</keyword>
<dbReference type="Proteomes" id="UP001527099">
    <property type="component" value="Unassembled WGS sequence"/>
</dbReference>
<dbReference type="InterPro" id="IPR018062">
    <property type="entry name" value="HTH_AraC-typ_CS"/>
</dbReference>
<dbReference type="PANTHER" id="PTHR43280:SF10">
    <property type="entry name" value="REGULATORY PROTEIN POCR"/>
    <property type="match status" value="1"/>
</dbReference>
<evidence type="ECO:0000259" key="5">
    <source>
        <dbReference type="PROSITE" id="PS01124"/>
    </source>
</evidence>
<feature type="modified residue" description="4-aspartylphosphate" evidence="4">
    <location>
        <position position="55"/>
    </location>
</feature>
<dbReference type="SUPFAM" id="SSF46689">
    <property type="entry name" value="Homeodomain-like"/>
    <property type="match status" value="2"/>
</dbReference>
<evidence type="ECO:0000313" key="7">
    <source>
        <dbReference type="EMBL" id="MCY9693166.1"/>
    </source>
</evidence>
<dbReference type="Gene3D" id="3.40.50.2300">
    <property type="match status" value="1"/>
</dbReference>
<sequence length="535" mass="61788">MYHALLVDDEAHSVRGLQAGVCWDELNISKVYTAYNLRQAMEVFEKSAIDLMICDIEMPQGSGLELLAWVREHHPWTETVFLTCHSDFTYTKKAIQLSSFDYLLKPVDFAELESSMVKVLEKIRTDREHRQFEDQLKRYASLWEAYQPLRKELFWKDVVEQTIPSSPDNINEHAARYQLVYQDAMTFLPVYIQIRRWNKQLTQREKKIMEYALRNAAEEKLCEGNPEAAIVPVGAYALLVVLPLRPGGSTAGLHLACRNYIESCNRYFGCDLCIYIGSPTVPHAMAGMLRMLQQANRDNVTMESGTHLLEKLKMCKETVEPLPVLEWAERMKQGEKEKLLADVAAYFDRMEGRGAVLGAASLHRIYHDFLQVVFYVLQMKGLNASDVFSENLLIDKPQEVLKSIHDFREWAKYVIEVAVSHLHSLEVSLSVVERVQRFIMENLGEPDLTRKEIANRFYLNPDYLTRLFKKETGMSVSDFLHDQRIEYAKILLERSDQSISNIAMASGYGNSSHFSTAFKNATKQSPIDYRRFHRK</sequence>
<dbReference type="Pfam" id="PF00072">
    <property type="entry name" value="Response_reg"/>
    <property type="match status" value="1"/>
</dbReference>
<reference evidence="7 8" key="1">
    <citation type="submission" date="2022-05" db="EMBL/GenBank/DDBJ databases">
        <title>Genome Sequencing of Bee-Associated Microbes.</title>
        <authorList>
            <person name="Dunlap C."/>
        </authorList>
    </citation>
    <scope>NUCLEOTIDE SEQUENCE [LARGE SCALE GENOMIC DNA]</scope>
    <source>
        <strain evidence="7 8">NRRL B-14421</strain>
    </source>
</reference>
<dbReference type="RefSeq" id="WP_268614661.1">
    <property type="nucleotide sequence ID" value="NZ_JAMDMX010000028.1"/>
</dbReference>
<evidence type="ECO:0000313" key="8">
    <source>
        <dbReference type="Proteomes" id="UP001527099"/>
    </source>
</evidence>
<evidence type="ECO:0000256" key="2">
    <source>
        <dbReference type="ARBA" id="ARBA00023125"/>
    </source>
</evidence>
<dbReference type="Gene3D" id="1.10.10.60">
    <property type="entry name" value="Homeodomain-like"/>
    <property type="match status" value="2"/>
</dbReference>
<dbReference type="PROSITE" id="PS01124">
    <property type="entry name" value="HTH_ARAC_FAMILY_2"/>
    <property type="match status" value="1"/>
</dbReference>
<keyword evidence="8" id="KW-1185">Reference proteome</keyword>
<dbReference type="CDD" id="cd17536">
    <property type="entry name" value="REC_YesN-like"/>
    <property type="match status" value="1"/>
</dbReference>